<comment type="caution">
    <text evidence="14">The sequence shown here is derived from an EMBL/GenBank/DDBJ whole genome shotgun (WGS) entry which is preliminary data.</text>
</comment>
<dbReference type="SUPFAM" id="SSF54897">
    <property type="entry name" value="Protease propeptides/inhibitors"/>
    <property type="match status" value="1"/>
</dbReference>
<dbReference type="Pfam" id="PF00246">
    <property type="entry name" value="Peptidase_M14"/>
    <property type="match status" value="1"/>
</dbReference>
<dbReference type="Gene3D" id="3.30.70.340">
    <property type="entry name" value="Metallocarboxypeptidase-like"/>
    <property type="match status" value="1"/>
</dbReference>
<evidence type="ECO:0000256" key="8">
    <source>
        <dbReference type="ARBA" id="ARBA00022833"/>
    </source>
</evidence>
<dbReference type="InterPro" id="IPR000834">
    <property type="entry name" value="Peptidase_M14"/>
</dbReference>
<dbReference type="PROSITE" id="PS52035">
    <property type="entry name" value="PEPTIDASE_M14"/>
    <property type="match status" value="1"/>
</dbReference>
<keyword evidence="6 12" id="KW-0732">Signal</keyword>
<protein>
    <recommendedName>
        <fullName evidence="13">Peptidase M14 domain-containing protein</fullName>
    </recommendedName>
</protein>
<comment type="cofactor">
    <cofactor evidence="1">
        <name>Zn(2+)</name>
        <dbReference type="ChEBI" id="CHEBI:29105"/>
    </cofactor>
</comment>
<keyword evidence="15" id="KW-1185">Reference proteome</keyword>
<evidence type="ECO:0000256" key="5">
    <source>
        <dbReference type="ARBA" id="ARBA00022723"/>
    </source>
</evidence>
<keyword evidence="3" id="KW-0121">Carboxypeptidase</keyword>
<dbReference type="InterPro" id="IPR057246">
    <property type="entry name" value="CARBOXYPEPT_ZN_1"/>
</dbReference>
<evidence type="ECO:0000256" key="3">
    <source>
        <dbReference type="ARBA" id="ARBA00022645"/>
    </source>
</evidence>
<comment type="similarity">
    <text evidence="2 11">Belongs to the peptidase M14 family.</text>
</comment>
<evidence type="ECO:0000313" key="14">
    <source>
        <dbReference type="EMBL" id="KAK6626509.1"/>
    </source>
</evidence>
<sequence>MRSVQHLVEVCFLTVLVTVVAGNVVQDAVPAEKNVASVSVQKEIELSEKQNNFPTPINNVKVQLNENLKKENAEVEIRNKPLKAFDDKLNEKPPLENFKSEEKEIQLKDTSFQTQFEYHTKQNVTQKNEDDVSKPFEVGSSATEVTSQIKKTEDFKTNSELIENPNKFPTEMQYGRPQGEKHHYVENEDYKPLEKKVTYKGYKVLRVVLQNKEQKKMLKQLENNGDINTWMGNGTAVDILIRQNSVFDFLMQRKLVYDVVIDDLEKAIEEENPPIAEDEWSELEGRKVDAFGQWTGNAFLSPYHIWMFNEMHEVEDHSTFYSHDLIGVRRKKIKKKIKMKKRRKRGHRMTWQMYHRMADIHGYLDYLTATYPNVCSQETIGYSVEKKPLKVLKISSGKENAKAIWVDSGIHAREWITPATSTYAISQMIENGDGTHGVDWYFLPLVNPDGYEHSHMYDRLWRKNRANPYRGPCAGIDLNRNFGYRWGGQGSSQQPCRETYAGQGPFSEPETNSIKEFIMKKPKEFKAYISLHSYGQYILYPWGYDRKVPPDYSDLHRVGRAMAQAMKNSGGQNYKVGSAAATLYPAAGGSDDWAKGVAKIKYAYTIELRDTGRHGFVLPAQYIQPTAKEAYEALKVLASEVEQL</sequence>
<name>A0ABR1ARE4_POLSC</name>
<keyword evidence="5" id="KW-0479">Metal-binding</keyword>
<evidence type="ECO:0000256" key="4">
    <source>
        <dbReference type="ARBA" id="ARBA00022670"/>
    </source>
</evidence>
<dbReference type="Proteomes" id="UP001359485">
    <property type="component" value="Unassembled WGS sequence"/>
</dbReference>
<keyword evidence="8" id="KW-0862">Zinc</keyword>
<dbReference type="SUPFAM" id="SSF53187">
    <property type="entry name" value="Zn-dependent exopeptidases"/>
    <property type="match status" value="1"/>
</dbReference>
<dbReference type="PANTHER" id="PTHR11705">
    <property type="entry name" value="PROTEASE FAMILY M14 CARBOXYPEPTIDASE A,B"/>
    <property type="match status" value="1"/>
</dbReference>
<feature type="chain" id="PRO_5046459143" description="Peptidase M14 domain-containing protein" evidence="12">
    <location>
        <begin position="23"/>
        <end position="644"/>
    </location>
</feature>
<accession>A0ABR1ARE4</accession>
<dbReference type="PRINTS" id="PR00765">
    <property type="entry name" value="CRBOXYPTASEA"/>
</dbReference>
<dbReference type="InterPro" id="IPR036990">
    <property type="entry name" value="M14A-like_propep"/>
</dbReference>
<evidence type="ECO:0000256" key="11">
    <source>
        <dbReference type="PROSITE-ProRule" id="PRU01379"/>
    </source>
</evidence>
<proteinExistence type="inferred from homology"/>
<evidence type="ECO:0000256" key="12">
    <source>
        <dbReference type="SAM" id="SignalP"/>
    </source>
</evidence>
<evidence type="ECO:0000256" key="7">
    <source>
        <dbReference type="ARBA" id="ARBA00022801"/>
    </source>
</evidence>
<feature type="domain" description="Peptidase M14" evidence="13">
    <location>
        <begin position="353"/>
        <end position="641"/>
    </location>
</feature>
<dbReference type="Gene3D" id="3.40.630.10">
    <property type="entry name" value="Zn peptidases"/>
    <property type="match status" value="1"/>
</dbReference>
<gene>
    <name evidence="14" type="ORF">RUM44_008982</name>
</gene>
<keyword evidence="4" id="KW-0645">Protease</keyword>
<dbReference type="InterPro" id="IPR003146">
    <property type="entry name" value="M14A_act_pep"/>
</dbReference>
<evidence type="ECO:0000256" key="1">
    <source>
        <dbReference type="ARBA" id="ARBA00001947"/>
    </source>
</evidence>
<keyword evidence="9" id="KW-0482">Metalloprotease</keyword>
<evidence type="ECO:0000256" key="10">
    <source>
        <dbReference type="ARBA" id="ARBA00023157"/>
    </source>
</evidence>
<dbReference type="CDD" id="cd03860">
    <property type="entry name" value="M14_CP_A-B_like"/>
    <property type="match status" value="1"/>
</dbReference>
<feature type="signal peptide" evidence="12">
    <location>
        <begin position="1"/>
        <end position="22"/>
    </location>
</feature>
<evidence type="ECO:0000256" key="6">
    <source>
        <dbReference type="ARBA" id="ARBA00022729"/>
    </source>
</evidence>
<evidence type="ECO:0000256" key="9">
    <source>
        <dbReference type="ARBA" id="ARBA00023049"/>
    </source>
</evidence>
<dbReference type="EMBL" id="JAWJWF010000045">
    <property type="protein sequence ID" value="KAK6626509.1"/>
    <property type="molecule type" value="Genomic_DNA"/>
</dbReference>
<organism evidence="14 15">
    <name type="scientific">Polyplax serrata</name>
    <name type="common">Common mouse louse</name>
    <dbReference type="NCBI Taxonomy" id="468196"/>
    <lineage>
        <taxon>Eukaryota</taxon>
        <taxon>Metazoa</taxon>
        <taxon>Ecdysozoa</taxon>
        <taxon>Arthropoda</taxon>
        <taxon>Hexapoda</taxon>
        <taxon>Insecta</taxon>
        <taxon>Pterygota</taxon>
        <taxon>Neoptera</taxon>
        <taxon>Paraneoptera</taxon>
        <taxon>Psocodea</taxon>
        <taxon>Troctomorpha</taxon>
        <taxon>Phthiraptera</taxon>
        <taxon>Anoplura</taxon>
        <taxon>Polyplacidae</taxon>
        <taxon>Polyplax</taxon>
    </lineage>
</organism>
<evidence type="ECO:0000259" key="13">
    <source>
        <dbReference type="PROSITE" id="PS52035"/>
    </source>
</evidence>
<keyword evidence="10" id="KW-1015">Disulfide bond</keyword>
<dbReference type="Pfam" id="PF02244">
    <property type="entry name" value="Propep_M14"/>
    <property type="match status" value="1"/>
</dbReference>
<keyword evidence="7" id="KW-0378">Hydrolase</keyword>
<dbReference type="PROSITE" id="PS00132">
    <property type="entry name" value="CARBOXYPEPT_ZN_1"/>
    <property type="match status" value="1"/>
</dbReference>
<dbReference type="PANTHER" id="PTHR11705:SF91">
    <property type="entry name" value="FI01817P-RELATED"/>
    <property type="match status" value="1"/>
</dbReference>
<reference evidence="14 15" key="1">
    <citation type="submission" date="2023-09" db="EMBL/GenBank/DDBJ databases">
        <title>Genomes of two closely related lineages of the louse Polyplax serrata with different host specificities.</title>
        <authorList>
            <person name="Martinu J."/>
            <person name="Tarabai H."/>
            <person name="Stefka J."/>
            <person name="Hypsa V."/>
        </authorList>
    </citation>
    <scope>NUCLEOTIDE SEQUENCE [LARGE SCALE GENOMIC DNA]</scope>
    <source>
        <strain evidence="14">98ZLc_SE</strain>
    </source>
</reference>
<dbReference type="SMART" id="SM00631">
    <property type="entry name" value="Zn_pept"/>
    <property type="match status" value="1"/>
</dbReference>
<evidence type="ECO:0000256" key="2">
    <source>
        <dbReference type="ARBA" id="ARBA00005988"/>
    </source>
</evidence>
<feature type="active site" description="Proton donor/acceptor" evidence="11">
    <location>
        <position position="607"/>
    </location>
</feature>
<evidence type="ECO:0000313" key="15">
    <source>
        <dbReference type="Proteomes" id="UP001359485"/>
    </source>
</evidence>